<sequence length="230" mass="25582">MAVIKIQFISDFVCAWCYIAKRNLDAAISLYQKTYPGGKDDTFVITWAPYYLNYNPHPHSVNKLELANERLADQTPEQRAALEKRMNRAGQASGIPFNWGGQLGPNPATRTAHQLVYLAGEAPGAKYDRATQTSLVEAIFDAYHCRAQDISQHDILREAAQHAGIEKADVDDWLQRDQVGIMIDRNAEANKVATRAGVPTLVIQDSHRPEGIPDAMDLMEMFIGVREGSA</sequence>
<keyword evidence="3" id="KW-1185">Reference proteome</keyword>
<dbReference type="EMBL" id="JAQQWM010000003">
    <property type="protein sequence ID" value="KAK8072671.1"/>
    <property type="molecule type" value="Genomic_DNA"/>
</dbReference>
<gene>
    <name evidence="2" type="ORF">PG996_006019</name>
</gene>
<reference evidence="2 3" key="1">
    <citation type="submission" date="2023-01" db="EMBL/GenBank/DDBJ databases">
        <title>Analysis of 21 Apiospora genomes using comparative genomics revels a genus with tremendous synthesis potential of carbohydrate active enzymes and secondary metabolites.</title>
        <authorList>
            <person name="Sorensen T."/>
        </authorList>
    </citation>
    <scope>NUCLEOTIDE SEQUENCE [LARGE SCALE GENOMIC DNA]</scope>
    <source>
        <strain evidence="2 3">CBS 83171</strain>
    </source>
</reference>
<dbReference type="InterPro" id="IPR001853">
    <property type="entry name" value="DSBA-like_thioredoxin_dom"/>
</dbReference>
<feature type="domain" description="DSBA-like thioredoxin" evidence="1">
    <location>
        <begin position="6"/>
        <end position="213"/>
    </location>
</feature>
<dbReference type="InterPro" id="IPR036249">
    <property type="entry name" value="Thioredoxin-like_sf"/>
</dbReference>
<evidence type="ECO:0000313" key="3">
    <source>
        <dbReference type="Proteomes" id="UP001446871"/>
    </source>
</evidence>
<dbReference type="Proteomes" id="UP001446871">
    <property type="component" value="Unassembled WGS sequence"/>
</dbReference>
<dbReference type="Pfam" id="PF01323">
    <property type="entry name" value="DSBA"/>
    <property type="match status" value="1"/>
</dbReference>
<proteinExistence type="predicted"/>
<dbReference type="PANTHER" id="PTHR13887">
    <property type="entry name" value="GLUTATHIONE S-TRANSFERASE KAPPA"/>
    <property type="match status" value="1"/>
</dbReference>
<organism evidence="2 3">
    <name type="scientific">Apiospora saccharicola</name>
    <dbReference type="NCBI Taxonomy" id="335842"/>
    <lineage>
        <taxon>Eukaryota</taxon>
        <taxon>Fungi</taxon>
        <taxon>Dikarya</taxon>
        <taxon>Ascomycota</taxon>
        <taxon>Pezizomycotina</taxon>
        <taxon>Sordariomycetes</taxon>
        <taxon>Xylariomycetidae</taxon>
        <taxon>Amphisphaeriales</taxon>
        <taxon>Apiosporaceae</taxon>
        <taxon>Apiospora</taxon>
    </lineage>
</organism>
<dbReference type="PANTHER" id="PTHR13887:SF41">
    <property type="entry name" value="THIOREDOXIN SUPERFAMILY PROTEIN"/>
    <property type="match status" value="1"/>
</dbReference>
<evidence type="ECO:0000313" key="2">
    <source>
        <dbReference type="EMBL" id="KAK8072671.1"/>
    </source>
</evidence>
<accession>A0ABR1VN43</accession>
<name>A0ABR1VN43_9PEZI</name>
<protein>
    <submittedName>
        <fullName evidence="2">Thioredoxin-like protein</fullName>
    </submittedName>
</protein>
<dbReference type="SUPFAM" id="SSF52833">
    <property type="entry name" value="Thioredoxin-like"/>
    <property type="match status" value="1"/>
</dbReference>
<dbReference type="Gene3D" id="3.40.30.10">
    <property type="entry name" value="Glutaredoxin"/>
    <property type="match status" value="1"/>
</dbReference>
<comment type="caution">
    <text evidence="2">The sequence shown here is derived from an EMBL/GenBank/DDBJ whole genome shotgun (WGS) entry which is preliminary data.</text>
</comment>
<evidence type="ECO:0000259" key="1">
    <source>
        <dbReference type="Pfam" id="PF01323"/>
    </source>
</evidence>